<reference evidence="1" key="1">
    <citation type="journal article" date="2021" name="Mol. Plant Microbe Interact.">
        <title>Complete Genome Sequence of the Plant-Pathogenic Fungus Colletotrichum lupini.</title>
        <authorList>
            <person name="Baroncelli R."/>
            <person name="Pensec F."/>
            <person name="Da Lio D."/>
            <person name="Boufleur T."/>
            <person name="Vicente I."/>
            <person name="Sarrocco S."/>
            <person name="Picot A."/>
            <person name="Baraldi E."/>
            <person name="Sukno S."/>
            <person name="Thon M."/>
            <person name="Le Floch G."/>
        </authorList>
    </citation>
    <scope>NUCLEOTIDE SEQUENCE</scope>
    <source>
        <strain evidence="1">IMI 504893</strain>
    </source>
</reference>
<dbReference type="Proteomes" id="UP000830671">
    <property type="component" value="Chromosome 4"/>
</dbReference>
<name>A0A9Q8SSF4_9PEZI</name>
<dbReference type="AlphaFoldDB" id="A0A9Q8SSF4"/>
<accession>A0A9Q8SSF4</accession>
<gene>
    <name evidence="1" type="ORF">CLUP02_07472</name>
</gene>
<dbReference type="GeneID" id="73341476"/>
<organism evidence="1 2">
    <name type="scientific">Colletotrichum lupini</name>
    <dbReference type="NCBI Taxonomy" id="145971"/>
    <lineage>
        <taxon>Eukaryota</taxon>
        <taxon>Fungi</taxon>
        <taxon>Dikarya</taxon>
        <taxon>Ascomycota</taxon>
        <taxon>Pezizomycotina</taxon>
        <taxon>Sordariomycetes</taxon>
        <taxon>Hypocreomycetidae</taxon>
        <taxon>Glomerellales</taxon>
        <taxon>Glomerellaceae</taxon>
        <taxon>Colletotrichum</taxon>
        <taxon>Colletotrichum acutatum species complex</taxon>
    </lineage>
</organism>
<evidence type="ECO:0000313" key="1">
    <source>
        <dbReference type="EMBL" id="UQC81986.1"/>
    </source>
</evidence>
<evidence type="ECO:0000313" key="2">
    <source>
        <dbReference type="Proteomes" id="UP000830671"/>
    </source>
</evidence>
<proteinExistence type="predicted"/>
<dbReference type="RefSeq" id="XP_049143609.1">
    <property type="nucleotide sequence ID" value="XM_049286466.1"/>
</dbReference>
<dbReference type="KEGG" id="clup:CLUP02_07472"/>
<protein>
    <submittedName>
        <fullName evidence="1">Uncharacterized protein</fullName>
    </submittedName>
</protein>
<dbReference type="EMBL" id="CP019476">
    <property type="protein sequence ID" value="UQC81986.1"/>
    <property type="molecule type" value="Genomic_DNA"/>
</dbReference>
<sequence>MAALTSPFDGIRGVPVLTGTRITPSMPSERNKAQSVVPTLRVVIPMLKASLDPLPTCIETTCCAIQNLYHRPPDGRIPQAIAQRFTMTLTVSSVHRVDTCGRRGQLLASGFELRAQSRSAWKNLRAEDIGIKTILLQTHRYIRNLPILVSLQGRQIEHMGFFIRDDENPPFCCWNNNSVPTDSADPWIAMRNLQSNLFPSSPSNPHVRASHACPYAKPSSLLAVPATET</sequence>
<keyword evidence="2" id="KW-1185">Reference proteome</keyword>